<dbReference type="RefSeq" id="WP_092260471.1">
    <property type="nucleotide sequence ID" value="NZ_CP047199.1"/>
</dbReference>
<feature type="transmembrane region" description="Helical" evidence="8">
    <location>
        <begin position="16"/>
        <end position="36"/>
    </location>
</feature>
<comment type="subcellular location">
    <subcellularLocation>
        <location evidence="1">Cell membrane</location>
        <topology evidence="1">Multi-pass membrane protein</topology>
    </subcellularLocation>
</comment>
<dbReference type="EMBL" id="FOGQ01000014">
    <property type="protein sequence ID" value="SES25452.1"/>
    <property type="molecule type" value="Genomic_DNA"/>
</dbReference>
<evidence type="ECO:0000256" key="6">
    <source>
        <dbReference type="ARBA" id="ARBA00022989"/>
    </source>
</evidence>
<keyword evidence="5 8" id="KW-0812">Transmembrane</keyword>
<keyword evidence="6 8" id="KW-1133">Transmembrane helix</keyword>
<evidence type="ECO:0000256" key="5">
    <source>
        <dbReference type="ARBA" id="ARBA00022692"/>
    </source>
</evidence>
<protein>
    <submittedName>
        <fullName evidence="9">Iron complex transport system permease protein</fullName>
    </submittedName>
</protein>
<dbReference type="InterPro" id="IPR037294">
    <property type="entry name" value="ABC_BtuC-like"/>
</dbReference>
<accession>A0A1H9VV29</accession>
<feature type="transmembrane region" description="Helical" evidence="8">
    <location>
        <begin position="111"/>
        <end position="130"/>
    </location>
</feature>
<keyword evidence="3" id="KW-0813">Transport</keyword>
<evidence type="ECO:0000256" key="8">
    <source>
        <dbReference type="SAM" id="Phobius"/>
    </source>
</evidence>
<evidence type="ECO:0000256" key="1">
    <source>
        <dbReference type="ARBA" id="ARBA00004651"/>
    </source>
</evidence>
<sequence length="352" mass="36369">MATDALGFRALRRRTAIWSLVFLSALVVALMAGLIVGPTPLHVGDIFTIARHHLTGAELPEELGTADAIVWDIRLPRILLGMAVGAGLAVAGAILQAVVRNMLADPYTLGINSGASTGAALAILFGAGAIFGDLALQGSAFVGAAAASVLMFFIARSAGRLTSVRLLMAGVAIGYALSALTSFLIFASDSAEGSRSVMFWLLGSLALGQWGVVLPLTVAVVLAITIILWMLGPRIDALTIGDDVALTLGINPDRLRVQLVILVCVLVGVVVAMAGSIGFVGLVVPHAARRLVGGGHRHMLPVCALLGATLLILADIGSRTLLAPQEIPIGILTALVGAPFLLLLIRRMSAHQ</sequence>
<dbReference type="Proteomes" id="UP000198929">
    <property type="component" value="Unassembled WGS sequence"/>
</dbReference>
<feature type="transmembrane region" description="Helical" evidence="8">
    <location>
        <begin position="166"/>
        <end position="187"/>
    </location>
</feature>
<dbReference type="CDD" id="cd06550">
    <property type="entry name" value="TM_ABC_iron-siderophores_like"/>
    <property type="match status" value="1"/>
</dbReference>
<dbReference type="GO" id="GO:0022857">
    <property type="term" value="F:transmembrane transporter activity"/>
    <property type="evidence" value="ECO:0007669"/>
    <property type="project" value="InterPro"/>
</dbReference>
<proteinExistence type="inferred from homology"/>
<name>A0A1H9VV29_9CORY</name>
<evidence type="ECO:0000256" key="2">
    <source>
        <dbReference type="ARBA" id="ARBA00007935"/>
    </source>
</evidence>
<dbReference type="Pfam" id="PF01032">
    <property type="entry name" value="FecCD"/>
    <property type="match status" value="1"/>
</dbReference>
<evidence type="ECO:0000256" key="7">
    <source>
        <dbReference type="ARBA" id="ARBA00023136"/>
    </source>
</evidence>
<dbReference type="Gene3D" id="1.10.3470.10">
    <property type="entry name" value="ABC transporter involved in vitamin B12 uptake, BtuC"/>
    <property type="match status" value="1"/>
</dbReference>
<keyword evidence="10" id="KW-1185">Reference proteome</keyword>
<dbReference type="InterPro" id="IPR000522">
    <property type="entry name" value="ABC_transptr_permease_BtuC"/>
</dbReference>
<dbReference type="STRING" id="1121357.SAMN05661109_02407"/>
<dbReference type="GO" id="GO:0033214">
    <property type="term" value="P:siderophore-iron import into cell"/>
    <property type="evidence" value="ECO:0007669"/>
    <property type="project" value="TreeGrafter"/>
</dbReference>
<dbReference type="PANTHER" id="PTHR30472:SF67">
    <property type="entry name" value="PERMEASE OF ABC TRANSPORTER-RELATED"/>
    <property type="match status" value="1"/>
</dbReference>
<comment type="similarity">
    <text evidence="2">Belongs to the binding-protein-dependent transport system permease family. FecCD subfamily.</text>
</comment>
<dbReference type="FunFam" id="1.10.3470.10:FF:000001">
    <property type="entry name" value="Vitamin B12 ABC transporter permease BtuC"/>
    <property type="match status" value="1"/>
</dbReference>
<keyword evidence="7 8" id="KW-0472">Membrane</keyword>
<feature type="transmembrane region" description="Helical" evidence="8">
    <location>
        <begin position="207"/>
        <end position="231"/>
    </location>
</feature>
<feature type="transmembrane region" description="Helical" evidence="8">
    <location>
        <begin position="259"/>
        <end position="284"/>
    </location>
</feature>
<evidence type="ECO:0000256" key="4">
    <source>
        <dbReference type="ARBA" id="ARBA00022475"/>
    </source>
</evidence>
<dbReference type="GO" id="GO:0005886">
    <property type="term" value="C:plasma membrane"/>
    <property type="evidence" value="ECO:0007669"/>
    <property type="project" value="UniProtKB-SubCell"/>
</dbReference>
<evidence type="ECO:0000313" key="9">
    <source>
        <dbReference type="EMBL" id="SES25452.1"/>
    </source>
</evidence>
<feature type="transmembrane region" description="Helical" evidence="8">
    <location>
        <begin position="78"/>
        <end position="99"/>
    </location>
</feature>
<dbReference type="SUPFAM" id="SSF81345">
    <property type="entry name" value="ABC transporter involved in vitamin B12 uptake, BtuC"/>
    <property type="match status" value="1"/>
</dbReference>
<reference evidence="10" key="1">
    <citation type="submission" date="2016-10" db="EMBL/GenBank/DDBJ databases">
        <authorList>
            <person name="Varghese N."/>
            <person name="Submissions S."/>
        </authorList>
    </citation>
    <scope>NUCLEOTIDE SEQUENCE [LARGE SCALE GENOMIC DNA]</scope>
    <source>
        <strain evidence="10">DSM 20524</strain>
    </source>
</reference>
<feature type="transmembrane region" description="Helical" evidence="8">
    <location>
        <begin position="326"/>
        <end position="345"/>
    </location>
</feature>
<dbReference type="PANTHER" id="PTHR30472">
    <property type="entry name" value="FERRIC ENTEROBACTIN TRANSPORT SYSTEM PERMEASE PROTEIN"/>
    <property type="match status" value="1"/>
</dbReference>
<dbReference type="AlphaFoldDB" id="A0A1H9VV29"/>
<keyword evidence="4" id="KW-1003">Cell membrane</keyword>
<organism evidence="9 10">
    <name type="scientific">Corynebacterium cystitidis DSM 20524</name>
    <dbReference type="NCBI Taxonomy" id="1121357"/>
    <lineage>
        <taxon>Bacteria</taxon>
        <taxon>Bacillati</taxon>
        <taxon>Actinomycetota</taxon>
        <taxon>Actinomycetes</taxon>
        <taxon>Mycobacteriales</taxon>
        <taxon>Corynebacteriaceae</taxon>
        <taxon>Corynebacterium</taxon>
    </lineage>
</organism>
<feature type="transmembrane region" description="Helical" evidence="8">
    <location>
        <begin position="136"/>
        <end position="154"/>
    </location>
</feature>
<gene>
    <name evidence="9" type="ORF">SAMN05661109_02407</name>
</gene>
<evidence type="ECO:0000256" key="3">
    <source>
        <dbReference type="ARBA" id="ARBA00022448"/>
    </source>
</evidence>
<evidence type="ECO:0000313" key="10">
    <source>
        <dbReference type="Proteomes" id="UP000198929"/>
    </source>
</evidence>